<feature type="transmembrane region" description="Helical" evidence="2">
    <location>
        <begin position="326"/>
        <end position="344"/>
    </location>
</feature>
<dbReference type="Proteomes" id="UP001166402">
    <property type="component" value="Unassembled WGS sequence"/>
</dbReference>
<proteinExistence type="predicted"/>
<feature type="transmembrane region" description="Helical" evidence="2">
    <location>
        <begin position="243"/>
        <end position="264"/>
    </location>
</feature>
<feature type="region of interest" description="Disordered" evidence="1">
    <location>
        <begin position="485"/>
        <end position="520"/>
    </location>
</feature>
<feature type="compositionally biased region" description="Polar residues" evidence="1">
    <location>
        <begin position="492"/>
        <end position="513"/>
    </location>
</feature>
<feature type="compositionally biased region" description="Low complexity" evidence="1">
    <location>
        <begin position="111"/>
        <end position="129"/>
    </location>
</feature>
<dbReference type="EMBL" id="JAGGLT010000002">
    <property type="protein sequence ID" value="MBP2070855.1"/>
    <property type="molecule type" value="Genomic_DNA"/>
</dbReference>
<evidence type="ECO:0000256" key="2">
    <source>
        <dbReference type="SAM" id="Phobius"/>
    </source>
</evidence>
<evidence type="ECO:0000313" key="3">
    <source>
        <dbReference type="EMBL" id="MBP2070855.1"/>
    </source>
</evidence>
<feature type="transmembrane region" description="Helical" evidence="2">
    <location>
        <begin position="418"/>
        <end position="437"/>
    </location>
</feature>
<dbReference type="RefSeq" id="WP_209452822.1">
    <property type="nucleotide sequence ID" value="NZ_JAGGLT010000002.1"/>
</dbReference>
<keyword evidence="2" id="KW-0812">Transmembrane</keyword>
<comment type="caution">
    <text evidence="3">The sequence shown here is derived from an EMBL/GenBank/DDBJ whole genome shotgun (WGS) entry which is preliminary data.</text>
</comment>
<sequence length="661" mass="71044">MKKVISILLVSIILIVYLIPFTAFASSEFDSMISQLENGEKVNVSIASKDGNYDSITSDEYNRILNAVKKYSITINTSEYDSSSNLPTILNLDNFMVEISKDQAQSLISATETDSTTPNPNDPTPETNTAQTLLDKINSENGSVFEKIIAGVIADFATSVMTVLQKWTGIKSLNSLLYNGFEKPDDLLPLGSDQWNVINQWFPIMTTLSYGLAIIPLFTAIFKTMYVSINPKAKAEAKESIMRLFTFGIFTGLSLLFIHVLLYINNSIVYFFAQNVLPTKSPDSVLGMNGVLQDVKTGSALATAMIIALFVYINVRISIMFIIRKFILITFIIFTPIMSVLWAINKNINAASVWFGEIVTNIFMQSFYAFVFLVFLSIVSTGKWFECLIWALTLMPLAEALRNSLQGLMTRLSGVDEYGVAGAGMTFLGLGALPSAANTIMSQFKPSAAHQGVASAMAAMNSNSTGSNSGAGIVSGMEAGTAGAANSATGTVNMSSTSSNADTNGSINVTGTSGPSGGVIGENKQIDPVAAGYMLKSLNAGSKTGHYAQRAGSFARIAGLPGGTEGMRQVQNLVNRGSQFVAFGTGTVSTLYNAHKYAKENNLEGGTKEALKNMTGAKSTREAIFKTASVNFSNAFSSPARVQQKLNDYGVNTSLDGMRWK</sequence>
<organism evidence="3 4">
    <name type="scientific">Thermoanaerobacterium butyriciformans</name>
    <dbReference type="NCBI Taxonomy" id="1702242"/>
    <lineage>
        <taxon>Bacteria</taxon>
        <taxon>Bacillati</taxon>
        <taxon>Bacillota</taxon>
        <taxon>Clostridia</taxon>
        <taxon>Thermoanaerobacterales</taxon>
        <taxon>Thermoanaerobacteraceae</taxon>
        <taxon>Thermoanaerobacterium</taxon>
    </lineage>
</organism>
<gene>
    <name evidence="3" type="ORF">J2Z80_000353</name>
</gene>
<keyword evidence="4" id="KW-1185">Reference proteome</keyword>
<accession>A0ABS4ND02</accession>
<keyword evidence="2" id="KW-0472">Membrane</keyword>
<protein>
    <submittedName>
        <fullName evidence="3">Uncharacterized protein</fullName>
    </submittedName>
</protein>
<keyword evidence="2" id="KW-1133">Transmembrane helix</keyword>
<feature type="region of interest" description="Disordered" evidence="1">
    <location>
        <begin position="110"/>
        <end position="129"/>
    </location>
</feature>
<evidence type="ECO:0000256" key="1">
    <source>
        <dbReference type="SAM" id="MobiDB-lite"/>
    </source>
</evidence>
<feature type="transmembrane region" description="Helical" evidence="2">
    <location>
        <begin position="201"/>
        <end position="222"/>
    </location>
</feature>
<evidence type="ECO:0000313" key="4">
    <source>
        <dbReference type="Proteomes" id="UP001166402"/>
    </source>
</evidence>
<name>A0ABS4ND02_9THEO</name>
<reference evidence="3" key="1">
    <citation type="submission" date="2021-03" db="EMBL/GenBank/DDBJ databases">
        <title>Genomic Encyclopedia of Type Strains, Phase IV (KMG-IV): sequencing the most valuable type-strain genomes for metagenomic binning, comparative biology and taxonomic classification.</title>
        <authorList>
            <person name="Goeker M."/>
        </authorList>
    </citation>
    <scope>NUCLEOTIDE SEQUENCE</scope>
    <source>
        <strain evidence="3">DSM 101588</strain>
    </source>
</reference>
<feature type="transmembrane region" description="Helical" evidence="2">
    <location>
        <begin position="297"/>
        <end position="314"/>
    </location>
</feature>